<protein>
    <submittedName>
        <fullName evidence="1">Uncharacterized protein</fullName>
    </submittedName>
</protein>
<dbReference type="PANTHER" id="PTHR40472:SF11">
    <property type="entry name" value="RAPUNZEL 3-RELATED"/>
    <property type="match status" value="1"/>
</dbReference>
<sequence length="486" mass="55694">MQDANSSSKAFVINFFLLLQERSTMKYCNILIIAVVILTMYNPTKSLPSTGEPRNVLVDNQDAIVKGLKAGNAVAEFLKEGDFGKSLQSIAKSLGPFLGALGPLASLAFSFIPTEDSAELIFMREEFGKVNTKLDIITSEFEEVKNAIDWNAVVVSYGTYERKIEAANTNLGRVYEHEGSVRENERQYFITQFDNDFSNSLQKLYDAIMNEDHVFSTNILDAVLTQTKRHKRNFEQFSLGLVRLLVQGIKAKISYYGLKNHSSQHLVDEWDIKMVALKNRLQEVSDEIKTTYLTQLRTDAEDIIRRSTDIGNNDLMLKVYNFVNEKYDWRYFFVAVYDNLEGDDNHFVSVCGGHTFFDFENKNVVIASQDKSLKDENHENPEKETLMDSVLRDARSCRAGLKENNLIRSKALVLNARGKAESECSPNQLYLAMKIHDGFYSRNPNGHRALRRFTDHIECDCYYGFNRFRPSGCTDIYWKHWLMVFG</sequence>
<comment type="caution">
    <text evidence="1">The sequence shown here is derived from an EMBL/GenBank/DDBJ whole genome shotgun (WGS) entry which is preliminary data.</text>
</comment>
<evidence type="ECO:0000313" key="2">
    <source>
        <dbReference type="Proteomes" id="UP001152795"/>
    </source>
</evidence>
<dbReference type="PANTHER" id="PTHR40472">
    <property type="entry name" value="RICIN B-TYPE LECTIN DOMAIN-CONTAINING PROTEIN"/>
    <property type="match status" value="1"/>
</dbReference>
<proteinExistence type="predicted"/>
<dbReference type="EMBL" id="CACRXK020001080">
    <property type="protein sequence ID" value="CAB3986839.1"/>
    <property type="molecule type" value="Genomic_DNA"/>
</dbReference>
<gene>
    <name evidence="1" type="ORF">PACLA_8A057797</name>
</gene>
<dbReference type="InterPro" id="IPR039051">
    <property type="entry name" value="SE-CTX-like"/>
</dbReference>
<dbReference type="OrthoDB" id="6060659at2759"/>
<accession>A0A7D9HK48</accession>
<keyword evidence="2" id="KW-1185">Reference proteome</keyword>
<evidence type="ECO:0000313" key="1">
    <source>
        <dbReference type="EMBL" id="CAB3986839.1"/>
    </source>
</evidence>
<dbReference type="Proteomes" id="UP001152795">
    <property type="component" value="Unassembled WGS sequence"/>
</dbReference>
<reference evidence="1" key="1">
    <citation type="submission" date="2020-04" db="EMBL/GenBank/DDBJ databases">
        <authorList>
            <person name="Alioto T."/>
            <person name="Alioto T."/>
            <person name="Gomez Garrido J."/>
        </authorList>
    </citation>
    <scope>NUCLEOTIDE SEQUENCE</scope>
    <source>
        <strain evidence="1">A484AB</strain>
    </source>
</reference>
<dbReference type="AlphaFoldDB" id="A0A7D9HK48"/>
<organism evidence="1 2">
    <name type="scientific">Paramuricea clavata</name>
    <name type="common">Red gorgonian</name>
    <name type="synonym">Violescent sea-whip</name>
    <dbReference type="NCBI Taxonomy" id="317549"/>
    <lineage>
        <taxon>Eukaryota</taxon>
        <taxon>Metazoa</taxon>
        <taxon>Cnidaria</taxon>
        <taxon>Anthozoa</taxon>
        <taxon>Octocorallia</taxon>
        <taxon>Malacalcyonacea</taxon>
        <taxon>Plexauridae</taxon>
        <taxon>Paramuricea</taxon>
    </lineage>
</organism>
<name>A0A7D9HK48_PARCT</name>